<dbReference type="FunFam" id="1.10.10.10:FF:000279">
    <property type="entry name" value="Transcriptional regulator, ArsR family"/>
    <property type="match status" value="1"/>
</dbReference>
<evidence type="ECO:0000256" key="1">
    <source>
        <dbReference type="ARBA" id="ARBA00022849"/>
    </source>
</evidence>
<dbReference type="PANTHER" id="PTHR33154">
    <property type="entry name" value="TRANSCRIPTIONAL REGULATOR, ARSR FAMILY"/>
    <property type="match status" value="1"/>
</dbReference>
<evidence type="ECO:0000313" key="7">
    <source>
        <dbReference type="EMBL" id="SBT19970.1"/>
    </source>
</evidence>
<dbReference type="SUPFAM" id="SSF46785">
    <property type="entry name" value="Winged helix' DNA-binding domain"/>
    <property type="match status" value="1"/>
</dbReference>
<reference evidence="7 8" key="1">
    <citation type="submission" date="2016-06" db="EMBL/GenBank/DDBJ databases">
        <authorList>
            <person name="Rodrigo-Torres L."/>
            <person name="Arahal D.R."/>
        </authorList>
    </citation>
    <scope>NUCLEOTIDE SEQUENCE [LARGE SCALE GENOMIC DNA]</scope>
    <source>
        <strain evidence="7 8">CECT 5116</strain>
    </source>
</reference>
<evidence type="ECO:0000259" key="5">
    <source>
        <dbReference type="PROSITE" id="PS50987"/>
    </source>
</evidence>
<dbReference type="Proteomes" id="UP000092840">
    <property type="component" value="Unassembled WGS sequence"/>
</dbReference>
<dbReference type="GO" id="GO:0003677">
    <property type="term" value="F:DNA binding"/>
    <property type="evidence" value="ECO:0007669"/>
    <property type="project" value="UniProtKB-KW"/>
</dbReference>
<dbReference type="NCBIfam" id="NF007528">
    <property type="entry name" value="PRK10141.1"/>
    <property type="match status" value="1"/>
</dbReference>
<dbReference type="Pfam" id="PF01022">
    <property type="entry name" value="HTH_5"/>
    <property type="match status" value="1"/>
</dbReference>
<evidence type="ECO:0000313" key="6">
    <source>
        <dbReference type="EMBL" id="SBT17644.1"/>
    </source>
</evidence>
<dbReference type="GO" id="GO:0003700">
    <property type="term" value="F:DNA-binding transcription factor activity"/>
    <property type="evidence" value="ECO:0007669"/>
    <property type="project" value="InterPro"/>
</dbReference>
<dbReference type="InterPro" id="IPR036388">
    <property type="entry name" value="WH-like_DNA-bd_sf"/>
</dbReference>
<evidence type="ECO:0000313" key="8">
    <source>
        <dbReference type="Proteomes" id="UP000092840"/>
    </source>
</evidence>
<keyword evidence="2" id="KW-0805">Transcription regulation</keyword>
<protein>
    <submittedName>
        <fullName evidence="6">HTH-type transcriptional repressor AseR</fullName>
    </submittedName>
</protein>
<dbReference type="CDD" id="cd00090">
    <property type="entry name" value="HTH_ARSR"/>
    <property type="match status" value="1"/>
</dbReference>
<gene>
    <name evidence="6" type="primary">aseR</name>
    <name evidence="6" type="ORF">MGA5115_01760</name>
    <name evidence="7" type="ORF">MGA5116_00553</name>
</gene>
<dbReference type="EMBL" id="FLRA01000012">
    <property type="protein sequence ID" value="SBT17644.1"/>
    <property type="molecule type" value="Genomic_DNA"/>
</dbReference>
<dbReference type="PROSITE" id="PS50987">
    <property type="entry name" value="HTH_ARSR_2"/>
    <property type="match status" value="1"/>
</dbReference>
<name>A0A1C3JR12_9GAMM</name>
<evidence type="ECO:0000313" key="9">
    <source>
        <dbReference type="Proteomes" id="UP000092871"/>
    </source>
</evidence>
<keyword evidence="3" id="KW-0238">DNA-binding</keyword>
<dbReference type="InterPro" id="IPR051081">
    <property type="entry name" value="HTH_MetalResp_TranReg"/>
</dbReference>
<dbReference type="RefSeq" id="WP_139084517.1">
    <property type="nucleotide sequence ID" value="NZ_FLRA01000012.1"/>
</dbReference>
<feature type="domain" description="HTH arsR-type" evidence="5">
    <location>
        <begin position="5"/>
        <end position="108"/>
    </location>
</feature>
<dbReference type="InterPro" id="IPR001845">
    <property type="entry name" value="HTH_ArsR_DNA-bd_dom"/>
</dbReference>
<reference evidence="6 9" key="2">
    <citation type="submission" date="2016-06" db="EMBL/GenBank/DDBJ databases">
        <authorList>
            <person name="Kjaerup R.B."/>
            <person name="Dalgaard T.S."/>
            <person name="Juul-Madsen H.R."/>
        </authorList>
    </citation>
    <scope>NUCLEOTIDE SEQUENCE [LARGE SCALE GENOMIC DNA]</scope>
    <source>
        <strain evidence="6 9">CECT 5115</strain>
    </source>
</reference>
<dbReference type="OrthoDB" id="9793058at2"/>
<organism evidence="6 9">
    <name type="scientific">Marinomonas gallaica</name>
    <dbReference type="NCBI Taxonomy" id="1806667"/>
    <lineage>
        <taxon>Bacteria</taxon>
        <taxon>Pseudomonadati</taxon>
        <taxon>Pseudomonadota</taxon>
        <taxon>Gammaproteobacteria</taxon>
        <taxon>Oceanospirillales</taxon>
        <taxon>Oceanospirillaceae</taxon>
        <taxon>Marinomonas</taxon>
    </lineage>
</organism>
<dbReference type="Proteomes" id="UP000092871">
    <property type="component" value="Unassembled WGS sequence"/>
</dbReference>
<keyword evidence="8" id="KW-1185">Reference proteome</keyword>
<evidence type="ECO:0000256" key="4">
    <source>
        <dbReference type="ARBA" id="ARBA00023163"/>
    </source>
</evidence>
<sequence>MSGDIVEIEINPTQFYKCLADETRLRCLMLIQLEGELCVCELMEALQESQPKISRHLAQLRNCGLLTDRRQGQWVFYRINEALPAWSKLVLHVTAAENLEHCAADLARLDHMGSRPERAKTCCE</sequence>
<dbReference type="SMART" id="SM00418">
    <property type="entry name" value="HTH_ARSR"/>
    <property type="match status" value="1"/>
</dbReference>
<dbReference type="AlphaFoldDB" id="A0A1C3JR12"/>
<keyword evidence="4" id="KW-0804">Transcription</keyword>
<dbReference type="Gene3D" id="1.10.10.10">
    <property type="entry name" value="Winged helix-like DNA-binding domain superfamily/Winged helix DNA-binding domain"/>
    <property type="match status" value="1"/>
</dbReference>
<dbReference type="NCBIfam" id="NF033788">
    <property type="entry name" value="HTH_metalloreg"/>
    <property type="match status" value="1"/>
</dbReference>
<proteinExistence type="predicted"/>
<dbReference type="EMBL" id="FLRB01000005">
    <property type="protein sequence ID" value="SBT19970.1"/>
    <property type="molecule type" value="Genomic_DNA"/>
</dbReference>
<evidence type="ECO:0000256" key="2">
    <source>
        <dbReference type="ARBA" id="ARBA00023015"/>
    </source>
</evidence>
<keyword evidence="1" id="KW-0059">Arsenical resistance</keyword>
<accession>A0A1C3JR12</accession>
<evidence type="ECO:0000256" key="3">
    <source>
        <dbReference type="ARBA" id="ARBA00023125"/>
    </source>
</evidence>
<dbReference type="GO" id="GO:0046685">
    <property type="term" value="P:response to arsenic-containing substance"/>
    <property type="evidence" value="ECO:0007669"/>
    <property type="project" value="UniProtKB-KW"/>
</dbReference>
<dbReference type="PRINTS" id="PR00778">
    <property type="entry name" value="HTHARSR"/>
</dbReference>
<dbReference type="InterPro" id="IPR036390">
    <property type="entry name" value="WH_DNA-bd_sf"/>
</dbReference>
<dbReference type="InterPro" id="IPR011991">
    <property type="entry name" value="ArsR-like_HTH"/>
</dbReference>
<dbReference type="PANTHER" id="PTHR33154:SF18">
    <property type="entry name" value="ARSENICAL RESISTANCE OPERON REPRESSOR"/>
    <property type="match status" value="1"/>
</dbReference>